<dbReference type="EMBL" id="ASPP01020725">
    <property type="protein sequence ID" value="ETO13239.1"/>
    <property type="molecule type" value="Genomic_DNA"/>
</dbReference>
<evidence type="ECO:0000313" key="4">
    <source>
        <dbReference type="EMBL" id="ETO13239.1"/>
    </source>
</evidence>
<dbReference type="SUPFAM" id="SSF50978">
    <property type="entry name" value="WD40 repeat-like"/>
    <property type="match status" value="1"/>
</dbReference>
<sequence>MKNLEEDTQIIIRYWIRILNIKLGWINDFDKCVVNYVMFASAVFILDTFCSSSKLLNTFIGHTSAVWSIDYSTFGDDQFICSGSTDETVRVWDVNNNKQIQLFNKHSNIVLCVKFSQYHYYNNHHNVICSSSKDKTIHFWDFKHNKQLQVFNGHKGWIGGIEFSQFNCGCVRCLDISPLQDNNNNNINVIGGNGYIICSGSFDETIRICDIETTKQFNVFKGHQGCIMSVKYGSNELINTILSGSIDKSVLFNGHTSTVFAVEYSPFVIKNSICNSNVICSGSNDNTIRFWDIRSNKNELYLIKGDEEKDNGIFCLKVIKLKNRIKKKEVNDYCVQFMFGDKHTTIFERYIKLFFEKEIYFNPYLEHPLQIKLMYCYYHEFRTKKKVVPFENKTNKQKKIKLAILTLQHL</sequence>
<dbReference type="SMART" id="SM00320">
    <property type="entry name" value="WD40"/>
    <property type="match status" value="4"/>
</dbReference>
<dbReference type="PANTHER" id="PTHR22847:SF637">
    <property type="entry name" value="WD REPEAT DOMAIN 5B"/>
    <property type="match status" value="1"/>
</dbReference>
<dbReference type="Gene3D" id="2.130.10.10">
    <property type="entry name" value="YVTN repeat-like/Quinoprotein amine dehydrogenase"/>
    <property type="match status" value="3"/>
</dbReference>
<name>X6MH65_RETFI</name>
<evidence type="ECO:0000256" key="2">
    <source>
        <dbReference type="ARBA" id="ARBA00022737"/>
    </source>
</evidence>
<feature type="repeat" description="WD" evidence="3">
    <location>
        <begin position="59"/>
        <end position="102"/>
    </location>
</feature>
<evidence type="ECO:0000256" key="1">
    <source>
        <dbReference type="ARBA" id="ARBA00022574"/>
    </source>
</evidence>
<feature type="repeat" description="WD" evidence="3">
    <location>
        <begin position="103"/>
        <end position="150"/>
    </location>
</feature>
<dbReference type="CDD" id="cd00200">
    <property type="entry name" value="WD40"/>
    <property type="match status" value="1"/>
</dbReference>
<dbReference type="InterPro" id="IPR036322">
    <property type="entry name" value="WD40_repeat_dom_sf"/>
</dbReference>
<dbReference type="PROSITE" id="PS00678">
    <property type="entry name" value="WD_REPEATS_1"/>
    <property type="match status" value="3"/>
</dbReference>
<dbReference type="InterPro" id="IPR001680">
    <property type="entry name" value="WD40_rpt"/>
</dbReference>
<dbReference type="InterPro" id="IPR019775">
    <property type="entry name" value="WD40_repeat_CS"/>
</dbReference>
<comment type="caution">
    <text evidence="4">The sequence shown here is derived from an EMBL/GenBank/DDBJ whole genome shotgun (WGS) entry which is preliminary data.</text>
</comment>
<dbReference type="GO" id="GO:1990234">
    <property type="term" value="C:transferase complex"/>
    <property type="evidence" value="ECO:0007669"/>
    <property type="project" value="UniProtKB-ARBA"/>
</dbReference>
<protein>
    <submittedName>
        <fullName evidence="4">Mycorrhiza-induced NACHT/WD-repeat protein</fullName>
    </submittedName>
</protein>
<dbReference type="PANTHER" id="PTHR22847">
    <property type="entry name" value="WD40 REPEAT PROTEIN"/>
    <property type="match status" value="1"/>
</dbReference>
<dbReference type="AlphaFoldDB" id="X6MH65"/>
<evidence type="ECO:0000313" key="5">
    <source>
        <dbReference type="Proteomes" id="UP000023152"/>
    </source>
</evidence>
<feature type="repeat" description="WD" evidence="3">
    <location>
        <begin position="252"/>
        <end position="301"/>
    </location>
</feature>
<dbReference type="InterPro" id="IPR015943">
    <property type="entry name" value="WD40/YVTN_repeat-like_dom_sf"/>
</dbReference>
<dbReference type="Pfam" id="PF00400">
    <property type="entry name" value="WD40"/>
    <property type="match status" value="4"/>
</dbReference>
<proteinExistence type="predicted"/>
<keyword evidence="1 3" id="KW-0853">WD repeat</keyword>
<accession>X6MH65</accession>
<keyword evidence="5" id="KW-1185">Reference proteome</keyword>
<dbReference type="PROSITE" id="PS50294">
    <property type="entry name" value="WD_REPEATS_REGION"/>
    <property type="match status" value="2"/>
</dbReference>
<gene>
    <name evidence="4" type="ORF">RFI_24139</name>
</gene>
<keyword evidence="2" id="KW-0677">Repeat</keyword>
<dbReference type="Proteomes" id="UP000023152">
    <property type="component" value="Unassembled WGS sequence"/>
</dbReference>
<dbReference type="PRINTS" id="PR00320">
    <property type="entry name" value="GPROTEINBRPT"/>
</dbReference>
<dbReference type="InterPro" id="IPR020472">
    <property type="entry name" value="WD40_PAC1"/>
</dbReference>
<dbReference type="PROSITE" id="PS50082">
    <property type="entry name" value="WD_REPEATS_2"/>
    <property type="match status" value="3"/>
</dbReference>
<organism evidence="4 5">
    <name type="scientific">Reticulomyxa filosa</name>
    <dbReference type="NCBI Taxonomy" id="46433"/>
    <lineage>
        <taxon>Eukaryota</taxon>
        <taxon>Sar</taxon>
        <taxon>Rhizaria</taxon>
        <taxon>Retaria</taxon>
        <taxon>Foraminifera</taxon>
        <taxon>Monothalamids</taxon>
        <taxon>Reticulomyxidae</taxon>
        <taxon>Reticulomyxa</taxon>
    </lineage>
</organism>
<evidence type="ECO:0000256" key="3">
    <source>
        <dbReference type="PROSITE-ProRule" id="PRU00221"/>
    </source>
</evidence>
<reference evidence="4 5" key="1">
    <citation type="journal article" date="2013" name="Curr. Biol.">
        <title>The Genome of the Foraminiferan Reticulomyxa filosa.</title>
        <authorList>
            <person name="Glockner G."/>
            <person name="Hulsmann N."/>
            <person name="Schleicher M."/>
            <person name="Noegel A.A."/>
            <person name="Eichinger L."/>
            <person name="Gallinger C."/>
            <person name="Pawlowski J."/>
            <person name="Sierra R."/>
            <person name="Euteneuer U."/>
            <person name="Pillet L."/>
            <person name="Moustafa A."/>
            <person name="Platzer M."/>
            <person name="Groth M."/>
            <person name="Szafranski K."/>
            <person name="Schliwa M."/>
        </authorList>
    </citation>
    <scope>NUCLEOTIDE SEQUENCE [LARGE SCALE GENOMIC DNA]</scope>
</reference>